<name>F2IBH5_FLUTR</name>
<evidence type="ECO:0008006" key="4">
    <source>
        <dbReference type="Google" id="ProtNLM"/>
    </source>
</evidence>
<dbReference type="KEGG" id="fte:Fluta_2297"/>
<evidence type="ECO:0000313" key="2">
    <source>
        <dbReference type="EMBL" id="AEA44283.1"/>
    </source>
</evidence>
<accession>F2IBH5</accession>
<dbReference type="RefSeq" id="WP_013687053.1">
    <property type="nucleotide sequence ID" value="NC_015321.1"/>
</dbReference>
<dbReference type="STRING" id="755732.Fluta_2297"/>
<dbReference type="eggNOG" id="COG3291">
    <property type="taxonomic scope" value="Bacteria"/>
</dbReference>
<dbReference type="AlphaFoldDB" id="F2IBH5"/>
<reference evidence="3" key="2">
    <citation type="submission" date="2011-02" db="EMBL/GenBank/DDBJ databases">
        <title>The complete genome of Fluviicola taffensis DSM 16823.</title>
        <authorList>
            <consortium name="US DOE Joint Genome Institute (JGI-PGF)"/>
            <person name="Lucas S."/>
            <person name="Copeland A."/>
            <person name="Lapidus A."/>
            <person name="Bruce D."/>
            <person name="Goodwin L."/>
            <person name="Pitluck S."/>
            <person name="Kyrpides N."/>
            <person name="Mavromatis K."/>
            <person name="Ivanova N."/>
            <person name="Mikhailova N."/>
            <person name="Pagani I."/>
            <person name="Chertkov O."/>
            <person name="Detter J.C."/>
            <person name="Han C."/>
            <person name="Tapia R."/>
            <person name="Land M."/>
            <person name="Hauser L."/>
            <person name="Markowitz V."/>
            <person name="Cheng J.-F."/>
            <person name="Hugenholtz P."/>
            <person name="Woyke T."/>
            <person name="Wu D."/>
            <person name="Tindall B."/>
            <person name="Pomrenke H.G."/>
            <person name="Brambilla E."/>
            <person name="Klenk H.-P."/>
            <person name="Eisen J.A."/>
        </authorList>
    </citation>
    <scope>NUCLEOTIDE SEQUENCE [LARGE SCALE GENOMIC DNA]</scope>
    <source>
        <strain evidence="3">DSM 16823 / RW262 / RW262</strain>
    </source>
</reference>
<dbReference type="Proteomes" id="UP000007463">
    <property type="component" value="Chromosome"/>
</dbReference>
<sequence length="674" mass="74019" precursor="true">MKNFIIVFFTLLLLCEAKAQCPNGNAESNNFNNWQTFYSNAQHPQVLNAFTPGFSSDRFGVQSSTSTYPAVAPYMLVNGVDQYSGITVPSQGAYCFSLNSNLAGGAAEMMKYTFLVTNQNKIFKFRYAIVLRDGGHSEGNPAGWFYMVKGNNTVPTLSGMTLYHQTQKTFIANTSDPFFKRSAIQSDIVYRNWECVEYNLSAYVGQVVSFVAIARDCVPTQHFGYMYIDALCDAWPATAEGTLNGSAFCLEQPIILNASASSGEDSYFVEVSEVDANGDYYPAGSGTMLVSDWYIAQQAPSNFNITNYLNSKGVKLKCGKKYKVKIAVTNRCAPWNEKSMWFDMVCPQVNAGPDITKCCSGEVIATDPLQIGSPAIPGNTYNWTSVPSGFTSTSSSPGISPNNTTAYLVEMAQPNGCIGRDTVVVRFLPPGYMLSLTSKYKLCDYQPYVTAHVLYNGCPALDQQFLNTFGYPDASFVNWYFKPTGGTNQLIGTGGTIHAPNADGLLTATISSACAPNPVSVTKQLFYRPGGHQFVQPNSFTPNGDGTNDIFRILESGPAAPLNIGDEPAYGIKDFKLRIYNRWGTNFKTITKADVGRQPHENVRQGDISWNGTDNNGVVQFGTYVYTLEVMYCGSDTFQRIQLSGATKDPCLRWVWIFCVNRVSGWASHVNVIL</sequence>
<keyword evidence="1" id="KW-0732">Signal</keyword>
<evidence type="ECO:0000313" key="3">
    <source>
        <dbReference type="Proteomes" id="UP000007463"/>
    </source>
</evidence>
<dbReference type="EMBL" id="CP002542">
    <property type="protein sequence ID" value="AEA44283.1"/>
    <property type="molecule type" value="Genomic_DNA"/>
</dbReference>
<protein>
    <recommendedName>
        <fullName evidence="4">C1q domain-containing protein</fullName>
    </recommendedName>
</protein>
<proteinExistence type="predicted"/>
<organism evidence="2 3">
    <name type="scientific">Fluviicola taffensis (strain DSM 16823 / NCIMB 13979 / RW262)</name>
    <dbReference type="NCBI Taxonomy" id="755732"/>
    <lineage>
        <taxon>Bacteria</taxon>
        <taxon>Pseudomonadati</taxon>
        <taxon>Bacteroidota</taxon>
        <taxon>Flavobacteriia</taxon>
        <taxon>Flavobacteriales</taxon>
        <taxon>Crocinitomicaceae</taxon>
        <taxon>Fluviicola</taxon>
    </lineage>
</organism>
<dbReference type="OrthoDB" id="9765926at2"/>
<gene>
    <name evidence="2" type="ordered locus">Fluta_2297</name>
</gene>
<keyword evidence="3" id="KW-1185">Reference proteome</keyword>
<dbReference type="Gene3D" id="2.60.40.4070">
    <property type="match status" value="1"/>
</dbReference>
<evidence type="ECO:0000256" key="1">
    <source>
        <dbReference type="SAM" id="SignalP"/>
    </source>
</evidence>
<dbReference type="HOGENOM" id="CLU_426882_0_0_10"/>
<dbReference type="Pfam" id="PF13585">
    <property type="entry name" value="CHU_C"/>
    <property type="match status" value="1"/>
</dbReference>
<feature type="chain" id="PRO_5003278366" description="C1q domain-containing protein" evidence="1">
    <location>
        <begin position="20"/>
        <end position="674"/>
    </location>
</feature>
<feature type="signal peptide" evidence="1">
    <location>
        <begin position="1"/>
        <end position="19"/>
    </location>
</feature>
<reference evidence="2 3" key="1">
    <citation type="journal article" date="2011" name="Stand. Genomic Sci.">
        <title>Complete genome sequence of the gliding freshwater bacterium Fluviicola taffensis type strain (RW262).</title>
        <authorList>
            <person name="Woyke T."/>
            <person name="Chertkov O."/>
            <person name="Lapidus A."/>
            <person name="Nolan M."/>
            <person name="Lucas S."/>
            <person name="Del Rio T.G."/>
            <person name="Tice H."/>
            <person name="Cheng J.F."/>
            <person name="Tapia R."/>
            <person name="Han C."/>
            <person name="Goodwin L."/>
            <person name="Pitluck S."/>
            <person name="Liolios K."/>
            <person name="Pagani I."/>
            <person name="Ivanova N."/>
            <person name="Huntemann M."/>
            <person name="Mavromatis K."/>
            <person name="Mikhailova N."/>
            <person name="Pati A."/>
            <person name="Chen A."/>
            <person name="Palaniappan K."/>
            <person name="Land M."/>
            <person name="Hauser L."/>
            <person name="Brambilla E.M."/>
            <person name="Rohde M."/>
            <person name="Mwirichia R."/>
            <person name="Sikorski J."/>
            <person name="Tindall B.J."/>
            <person name="Goker M."/>
            <person name="Bristow J."/>
            <person name="Eisen J.A."/>
            <person name="Markowitz V."/>
            <person name="Hugenholtz P."/>
            <person name="Klenk H.P."/>
            <person name="Kyrpides N.C."/>
        </authorList>
    </citation>
    <scope>NUCLEOTIDE SEQUENCE [LARGE SCALE GENOMIC DNA]</scope>
    <source>
        <strain evidence="3">DSM 16823 / RW262 / RW262</strain>
    </source>
</reference>